<comment type="cofactor">
    <cofactor evidence="1">
        <name>Mg(2+)</name>
        <dbReference type="ChEBI" id="CHEBI:18420"/>
    </cofactor>
</comment>
<dbReference type="PANTHER" id="PTHR11129">
    <property type="entry name" value="PROTEIN FARNESYLTRANSFERASE ALPHA SUBUNIT/RAB GERANYLGERANYL TRANSFERASE ALPHA SUBUNIT"/>
    <property type="match status" value="1"/>
</dbReference>
<dbReference type="GO" id="GO:0004662">
    <property type="term" value="F:CAAX-protein geranylgeranyltransferase activity"/>
    <property type="evidence" value="ECO:0007669"/>
    <property type="project" value="UniProtKB-EC"/>
</dbReference>
<evidence type="ECO:0000313" key="15">
    <source>
        <dbReference type="Proteomes" id="UP000242525"/>
    </source>
</evidence>
<dbReference type="SUPFAM" id="SSF48439">
    <property type="entry name" value="Protein prenylyltransferase"/>
    <property type="match status" value="1"/>
</dbReference>
<evidence type="ECO:0000313" key="14">
    <source>
        <dbReference type="EMBL" id="CDO56575.1"/>
    </source>
</evidence>
<dbReference type="EC" id="2.5.1.58" evidence="4"/>
<dbReference type="EMBL" id="CCBN010000015">
    <property type="protein sequence ID" value="CDO56575.1"/>
    <property type="molecule type" value="Genomic_DNA"/>
</dbReference>
<dbReference type="Gene3D" id="1.25.40.120">
    <property type="entry name" value="Protein prenylyltransferase"/>
    <property type="match status" value="1"/>
</dbReference>
<keyword evidence="5" id="KW-0637">Prenyltransferase</keyword>
<dbReference type="Pfam" id="PF01239">
    <property type="entry name" value="PPTA"/>
    <property type="match status" value="3"/>
</dbReference>
<sequence length="357" mass="41784">MASDPSDYTDFNWDDITPVPQDDGVNPLVQIMYSDDYKQATSLLRAVMAKHEYSPRALALTEDIIETNSAHYTVWHYRLEILKHLKITAVPKENWLPSAFKQNVNHEFAIDGAFDSLDDEILEDYIWLNETTEATAKNYQIWHYRQLLKPSPKANPLFRKLYFAMERFVVELVLSNDAKNYHAWSHLQWLAKNTPPEFRLQLDEEIEYTTFLLSQDVYNNSAWAYRYFILPEAASPELLEREIGYVHFAITEVPQNEASWNYFVGLYERFYFSQADKSTDALAALEEFCLRFAPIDQPGLTEEVVFRSTHALETLVTIYEKQKKVDKARKVLGLLETYIPIRKGYWAYKTKQLEAVN</sequence>
<keyword evidence="15" id="KW-1185">Reference proteome</keyword>
<name>A0A0J9XGZ4_GEOCN</name>
<evidence type="ECO:0000256" key="13">
    <source>
        <dbReference type="ARBA" id="ARBA00043219"/>
    </source>
</evidence>
<evidence type="ECO:0000256" key="3">
    <source>
        <dbReference type="ARBA" id="ARBA00012700"/>
    </source>
</evidence>
<evidence type="ECO:0000256" key="2">
    <source>
        <dbReference type="ARBA" id="ARBA00006734"/>
    </source>
</evidence>
<comment type="caution">
    <text evidence="14">The sequence shown here is derived from an EMBL/GenBank/DDBJ whole genome shotgun (WGS) entry which is preliminary data.</text>
</comment>
<evidence type="ECO:0000256" key="8">
    <source>
        <dbReference type="ARBA" id="ARBA00022842"/>
    </source>
</evidence>
<evidence type="ECO:0000256" key="11">
    <source>
        <dbReference type="ARBA" id="ARBA00042436"/>
    </source>
</evidence>
<dbReference type="Proteomes" id="UP000242525">
    <property type="component" value="Unassembled WGS sequence"/>
</dbReference>
<dbReference type="OrthoDB" id="272289at2759"/>
<protein>
    <recommendedName>
        <fullName evidence="9">Protein farnesyltransferase/geranylgeranyltransferase type-1 subunit alpha</fullName>
        <ecNumber evidence="4">2.5.1.58</ecNumber>
        <ecNumber evidence="3">2.5.1.59</ecNumber>
    </recommendedName>
    <alternativeName>
        <fullName evidence="12">CAAX farnesyltransferase subunit alpha</fullName>
    </alternativeName>
    <alternativeName>
        <fullName evidence="11">FTase-alpha</fullName>
    </alternativeName>
    <alternativeName>
        <fullName evidence="10">Ras proteins prenyltransferase subunit alpha</fullName>
    </alternativeName>
    <alternativeName>
        <fullName evidence="13">Type I protein geranyl-geranyltransferase subunit alpha</fullName>
    </alternativeName>
</protein>
<organism evidence="14 15">
    <name type="scientific">Geotrichum candidum</name>
    <name type="common">Oospora lactis</name>
    <name type="synonym">Dipodascus geotrichum</name>
    <dbReference type="NCBI Taxonomy" id="1173061"/>
    <lineage>
        <taxon>Eukaryota</taxon>
        <taxon>Fungi</taxon>
        <taxon>Dikarya</taxon>
        <taxon>Ascomycota</taxon>
        <taxon>Saccharomycotina</taxon>
        <taxon>Dipodascomycetes</taxon>
        <taxon>Dipodascales</taxon>
        <taxon>Dipodascaceae</taxon>
        <taxon>Geotrichum</taxon>
    </lineage>
</organism>
<dbReference type="PROSITE" id="PS51147">
    <property type="entry name" value="PFTA"/>
    <property type="match status" value="4"/>
</dbReference>
<dbReference type="GO" id="GO:0005965">
    <property type="term" value="C:protein farnesyltransferase complex"/>
    <property type="evidence" value="ECO:0007669"/>
    <property type="project" value="TreeGrafter"/>
</dbReference>
<dbReference type="GO" id="GO:0004660">
    <property type="term" value="F:protein farnesyltransferase activity"/>
    <property type="evidence" value="ECO:0007669"/>
    <property type="project" value="UniProtKB-EC"/>
</dbReference>
<dbReference type="EC" id="2.5.1.59" evidence="3"/>
<gene>
    <name evidence="14" type="ORF">BN980_GECA15s03222g</name>
</gene>
<evidence type="ECO:0000256" key="6">
    <source>
        <dbReference type="ARBA" id="ARBA00022679"/>
    </source>
</evidence>
<comment type="similarity">
    <text evidence="2">Belongs to the protein prenyltransferase subunit alpha family.</text>
</comment>
<evidence type="ECO:0000256" key="1">
    <source>
        <dbReference type="ARBA" id="ARBA00001946"/>
    </source>
</evidence>
<reference evidence="14" key="1">
    <citation type="submission" date="2014-03" db="EMBL/GenBank/DDBJ databases">
        <authorList>
            <person name="Casaregola S."/>
        </authorList>
    </citation>
    <scope>NUCLEOTIDE SEQUENCE [LARGE SCALE GENOMIC DNA]</scope>
    <source>
        <strain evidence="14">CLIB 918</strain>
    </source>
</reference>
<keyword evidence="7" id="KW-0677">Repeat</keyword>
<evidence type="ECO:0000256" key="10">
    <source>
        <dbReference type="ARBA" id="ARBA00041392"/>
    </source>
</evidence>
<dbReference type="PANTHER" id="PTHR11129:SF1">
    <property type="entry name" value="PROTEIN FARNESYLTRANSFERASE_GERANYLGERANYLTRANSFERASE TYPE-1 SUBUNIT ALPHA"/>
    <property type="match status" value="1"/>
</dbReference>
<dbReference type="InterPro" id="IPR002088">
    <property type="entry name" value="Prenyl_trans_a"/>
</dbReference>
<evidence type="ECO:0000256" key="4">
    <source>
        <dbReference type="ARBA" id="ARBA00012702"/>
    </source>
</evidence>
<dbReference type="STRING" id="1173061.A0A0J9XGZ4"/>
<keyword evidence="8" id="KW-0460">Magnesium</keyword>
<evidence type="ECO:0000256" key="5">
    <source>
        <dbReference type="ARBA" id="ARBA00022602"/>
    </source>
</evidence>
<evidence type="ECO:0000256" key="7">
    <source>
        <dbReference type="ARBA" id="ARBA00022737"/>
    </source>
</evidence>
<accession>A0A0J9XGZ4</accession>
<proteinExistence type="inferred from homology"/>
<dbReference type="AlphaFoldDB" id="A0A0J9XGZ4"/>
<evidence type="ECO:0000256" key="9">
    <source>
        <dbReference type="ARBA" id="ARBA00040965"/>
    </source>
</evidence>
<dbReference type="GO" id="GO:0005953">
    <property type="term" value="C:CAAX-protein geranylgeranyltransferase complex"/>
    <property type="evidence" value="ECO:0007669"/>
    <property type="project" value="TreeGrafter"/>
</dbReference>
<keyword evidence="6" id="KW-0808">Transferase</keyword>
<evidence type="ECO:0000256" key="12">
    <source>
        <dbReference type="ARBA" id="ARBA00043086"/>
    </source>
</evidence>